<evidence type="ECO:0000256" key="2">
    <source>
        <dbReference type="ARBA" id="ARBA00022741"/>
    </source>
</evidence>
<dbReference type="CDD" id="cd17932">
    <property type="entry name" value="DEXQc_UvrD"/>
    <property type="match status" value="1"/>
</dbReference>
<dbReference type="SUPFAM" id="SSF52540">
    <property type="entry name" value="P-loop containing nucleoside triphosphate hydrolases"/>
    <property type="match status" value="1"/>
</dbReference>
<dbReference type="Pfam" id="PF13361">
    <property type="entry name" value="UvrD_C"/>
    <property type="match status" value="2"/>
</dbReference>
<keyword evidence="3 11" id="KW-0378">Hydrolase</keyword>
<keyword evidence="5 11" id="KW-0067">ATP-binding</keyword>
<evidence type="ECO:0000256" key="10">
    <source>
        <dbReference type="ARBA" id="ARBA00048988"/>
    </source>
</evidence>
<dbReference type="EC" id="5.6.2.4" evidence="9"/>
<dbReference type="AlphaFoldDB" id="A0A150GDK1"/>
<evidence type="ECO:0000256" key="1">
    <source>
        <dbReference type="ARBA" id="ARBA00009922"/>
    </source>
</evidence>
<dbReference type="GO" id="GO:0005634">
    <property type="term" value="C:nucleus"/>
    <property type="evidence" value="ECO:0007669"/>
    <property type="project" value="TreeGrafter"/>
</dbReference>
<dbReference type="Gene3D" id="3.40.50.300">
    <property type="entry name" value="P-loop containing nucleotide triphosphate hydrolases"/>
    <property type="match status" value="4"/>
</dbReference>
<keyword evidence="16" id="KW-1185">Reference proteome</keyword>
<evidence type="ECO:0000313" key="15">
    <source>
        <dbReference type="EMBL" id="KXZ47888.1"/>
    </source>
</evidence>
<name>A0A150GDK1_GONPE</name>
<proteinExistence type="inferred from homology"/>
<dbReference type="PANTHER" id="PTHR11070">
    <property type="entry name" value="UVRD / RECB / PCRA DNA HELICASE FAMILY MEMBER"/>
    <property type="match status" value="1"/>
</dbReference>
<evidence type="ECO:0000259" key="13">
    <source>
        <dbReference type="PROSITE" id="PS51198"/>
    </source>
</evidence>
<feature type="domain" description="UvrD-like helicase ATP-binding" evidence="13">
    <location>
        <begin position="7"/>
        <end position="371"/>
    </location>
</feature>
<dbReference type="PANTHER" id="PTHR11070:SF2">
    <property type="entry name" value="ATP-DEPENDENT DNA HELICASE SRS2"/>
    <property type="match status" value="1"/>
</dbReference>
<dbReference type="Gene3D" id="1.10.486.10">
    <property type="entry name" value="PCRA, domain 4"/>
    <property type="match status" value="1"/>
</dbReference>
<comment type="catalytic activity">
    <reaction evidence="8">
        <text>Couples ATP hydrolysis with the unwinding of duplex DNA by translocating in the 3'-5' direction.</text>
        <dbReference type="EC" id="5.6.2.4"/>
    </reaction>
</comment>
<evidence type="ECO:0000256" key="3">
    <source>
        <dbReference type="ARBA" id="ARBA00022801"/>
    </source>
</evidence>
<dbReference type="InterPro" id="IPR014017">
    <property type="entry name" value="DNA_helicase_UvrD-like_C"/>
</dbReference>
<dbReference type="GO" id="GO:0000725">
    <property type="term" value="P:recombinational repair"/>
    <property type="evidence" value="ECO:0007669"/>
    <property type="project" value="TreeGrafter"/>
</dbReference>
<evidence type="ECO:0000256" key="11">
    <source>
        <dbReference type="PROSITE-ProRule" id="PRU00560"/>
    </source>
</evidence>
<keyword evidence="4 11" id="KW-0347">Helicase</keyword>
<dbReference type="InterPro" id="IPR014016">
    <property type="entry name" value="UvrD-like_ATP-bd"/>
</dbReference>
<dbReference type="EMBL" id="LSYV01000033">
    <property type="protein sequence ID" value="KXZ47888.1"/>
    <property type="molecule type" value="Genomic_DNA"/>
</dbReference>
<comment type="catalytic activity">
    <reaction evidence="10">
        <text>ATP + H2O = ADP + phosphate + H(+)</text>
        <dbReference type="Rhea" id="RHEA:13065"/>
        <dbReference type="ChEBI" id="CHEBI:15377"/>
        <dbReference type="ChEBI" id="CHEBI:15378"/>
        <dbReference type="ChEBI" id="CHEBI:30616"/>
        <dbReference type="ChEBI" id="CHEBI:43474"/>
        <dbReference type="ChEBI" id="CHEBI:456216"/>
        <dbReference type="EC" id="5.6.2.4"/>
    </reaction>
</comment>
<reference evidence="16" key="1">
    <citation type="journal article" date="2016" name="Nat. Commun.">
        <title>The Gonium pectorale genome demonstrates co-option of cell cycle regulation during the evolution of multicellularity.</title>
        <authorList>
            <person name="Hanschen E.R."/>
            <person name="Marriage T.N."/>
            <person name="Ferris P.J."/>
            <person name="Hamaji T."/>
            <person name="Toyoda A."/>
            <person name="Fujiyama A."/>
            <person name="Neme R."/>
            <person name="Noguchi H."/>
            <person name="Minakuchi Y."/>
            <person name="Suzuki M."/>
            <person name="Kawai-Toyooka H."/>
            <person name="Smith D.R."/>
            <person name="Sparks H."/>
            <person name="Anderson J."/>
            <person name="Bakaric R."/>
            <person name="Luria V."/>
            <person name="Karger A."/>
            <person name="Kirschner M.W."/>
            <person name="Durand P.M."/>
            <person name="Michod R.E."/>
            <person name="Nozaki H."/>
            <person name="Olson B.J."/>
        </authorList>
    </citation>
    <scope>NUCLEOTIDE SEQUENCE [LARGE SCALE GENOMIC DNA]</scope>
    <source>
        <strain evidence="16">NIES-2863</strain>
    </source>
</reference>
<feature type="region of interest" description="Disordered" evidence="12">
    <location>
        <begin position="463"/>
        <end position="497"/>
    </location>
</feature>
<feature type="region of interest" description="Disordered" evidence="12">
    <location>
        <begin position="148"/>
        <end position="167"/>
    </location>
</feature>
<dbReference type="GO" id="GO:0005524">
    <property type="term" value="F:ATP binding"/>
    <property type="evidence" value="ECO:0007669"/>
    <property type="project" value="UniProtKB-UniRule"/>
</dbReference>
<dbReference type="InterPro" id="IPR000212">
    <property type="entry name" value="DNA_helicase_UvrD/REP"/>
</dbReference>
<keyword evidence="2 11" id="KW-0547">Nucleotide-binding</keyword>
<keyword evidence="7" id="KW-0413">Isomerase</keyword>
<evidence type="ECO:0000256" key="9">
    <source>
        <dbReference type="ARBA" id="ARBA00034808"/>
    </source>
</evidence>
<feature type="compositionally biased region" description="Low complexity" evidence="12">
    <location>
        <begin position="485"/>
        <end position="497"/>
    </location>
</feature>
<evidence type="ECO:0000256" key="5">
    <source>
        <dbReference type="ARBA" id="ARBA00022840"/>
    </source>
</evidence>
<evidence type="ECO:0000256" key="8">
    <source>
        <dbReference type="ARBA" id="ARBA00034617"/>
    </source>
</evidence>
<feature type="domain" description="UvrD-like helicase C-terminal" evidence="14">
    <location>
        <begin position="372"/>
        <end position="802"/>
    </location>
</feature>
<evidence type="ECO:0000256" key="4">
    <source>
        <dbReference type="ARBA" id="ARBA00022806"/>
    </source>
</evidence>
<comment type="caution">
    <text evidence="15">The sequence shown here is derived from an EMBL/GenBank/DDBJ whole genome shotgun (WGS) entry which is preliminary data.</text>
</comment>
<dbReference type="Gene3D" id="1.10.10.160">
    <property type="match status" value="1"/>
</dbReference>
<evidence type="ECO:0000256" key="7">
    <source>
        <dbReference type="ARBA" id="ARBA00023235"/>
    </source>
</evidence>
<dbReference type="CDD" id="cd18807">
    <property type="entry name" value="SF1_C_UvrD"/>
    <property type="match status" value="1"/>
</dbReference>
<dbReference type="STRING" id="33097.A0A150GDK1"/>
<dbReference type="GO" id="GO:0003677">
    <property type="term" value="F:DNA binding"/>
    <property type="evidence" value="ECO:0007669"/>
    <property type="project" value="UniProtKB-KW"/>
</dbReference>
<feature type="compositionally biased region" description="Low complexity" evidence="12">
    <location>
        <begin position="463"/>
        <end position="477"/>
    </location>
</feature>
<comment type="similarity">
    <text evidence="1">Belongs to the helicase family. UvrD subfamily.</text>
</comment>
<dbReference type="GO" id="GO:0016787">
    <property type="term" value="F:hydrolase activity"/>
    <property type="evidence" value="ECO:0007669"/>
    <property type="project" value="UniProtKB-UniRule"/>
</dbReference>
<accession>A0A150GDK1</accession>
<feature type="binding site" evidence="11">
    <location>
        <begin position="28"/>
        <end position="35"/>
    </location>
    <ligand>
        <name>ATP</name>
        <dbReference type="ChEBI" id="CHEBI:30616"/>
    </ligand>
</feature>
<dbReference type="GO" id="GO:0043138">
    <property type="term" value="F:3'-5' DNA helicase activity"/>
    <property type="evidence" value="ECO:0007669"/>
    <property type="project" value="UniProtKB-EC"/>
</dbReference>
<evidence type="ECO:0000256" key="12">
    <source>
        <dbReference type="SAM" id="MobiDB-lite"/>
    </source>
</evidence>
<keyword evidence="6" id="KW-0238">DNA-binding</keyword>
<dbReference type="PROSITE" id="PS51217">
    <property type="entry name" value="UVRD_HELICASE_CTER"/>
    <property type="match status" value="1"/>
</dbReference>
<evidence type="ECO:0000256" key="6">
    <source>
        <dbReference type="ARBA" id="ARBA00023125"/>
    </source>
</evidence>
<dbReference type="InterPro" id="IPR013986">
    <property type="entry name" value="DExx_box_DNA_helicase_dom_sf"/>
</dbReference>
<evidence type="ECO:0000259" key="14">
    <source>
        <dbReference type="PROSITE" id="PS51217"/>
    </source>
</evidence>
<gene>
    <name evidence="15" type="ORF">GPECTOR_32g501</name>
</gene>
<dbReference type="PROSITE" id="PS51198">
    <property type="entry name" value="UVRD_HELICASE_ATP_BIND"/>
    <property type="match status" value="1"/>
</dbReference>
<protein>
    <recommendedName>
        <fullName evidence="9">DNA 3'-5' helicase</fullName>
        <ecNumber evidence="9">5.6.2.4</ecNumber>
    </recommendedName>
</protein>
<dbReference type="OrthoDB" id="542744at2759"/>
<organism evidence="15 16">
    <name type="scientific">Gonium pectorale</name>
    <name type="common">Green alga</name>
    <dbReference type="NCBI Taxonomy" id="33097"/>
    <lineage>
        <taxon>Eukaryota</taxon>
        <taxon>Viridiplantae</taxon>
        <taxon>Chlorophyta</taxon>
        <taxon>core chlorophytes</taxon>
        <taxon>Chlorophyceae</taxon>
        <taxon>CS clade</taxon>
        <taxon>Chlamydomonadales</taxon>
        <taxon>Volvocaceae</taxon>
        <taxon>Gonium</taxon>
    </lineage>
</organism>
<dbReference type="Pfam" id="PF00580">
    <property type="entry name" value="UvrD-helicase"/>
    <property type="match status" value="1"/>
</dbReference>
<sequence length="853" mass="91543">MPESLLDKLNDEQRAAVLTTDPHVRIKAGPGSGKTRVVVARAWYLVSQRGIDPARILAITFTNKAANELKERLAAAGVGPSEGEAGHGGGGQVLAKTFHGLGCYFLRKAASTTPGLGINSRFRVLDAEQSERLIRRAIEEVDLEQLQAAGQGGERDMKGRPDGAASVTTHGLATPLANTDVLQLAQRLADLFSSVKTGMAAIGFHDDDRAIEEAVKRGVDGMDGSRGKSLGDKPQLPSRFESAAVAARWYRGMVQKYFCMYRRLLLRNNAVDFSDLICLPVRLLDQHPELVAAWRARFDHILVDEFQDTDPAQYKLVRQLKGPTTSLFVVGDPDQAIYGWRGAEVSNMSIYLPRDFPDTKTHMLSINYRSDPAIVKAADRVLCANGPSDLYTPAVPARAPAAGRGVATTLHVYPDHKDEAYHIARLIRGWMESGEMRAETAAPAAAAPLLAAAAAATAATRAAAGQRQRSARAGAEAAGEERGAARQASGNPAAAAPREPRWREVAVLYRNRDLSRPLEEAFTRSGIPFTVVGGQPFWQYKEIADAVAYMHVLLDPLRCDVFLERIINEPKRSVGDKSLLSMRDAARAAGMPLSQLIFGDCVRPEGATPPPRPPIEALPRGPADLAALAPGIGPDSPLKAVKLTKAAAQGLQELRGLVLFLRDEALRGTRMGGLLQACLTLSGYEAVLKALEVEGKGRKLTAKSKKDVSQDASERLERLETLTEFAGDPDSWIADDSFADDAGGLAASAAAASGSGGAAARDAGLLGVARFLEHAALVTGELGDAKGDRNAVRLSTLHAAKGLEFERVFIVGLEDSILPSPRSPMDEERRLFYVGLTRAKDQLFVSYCKVGAL</sequence>
<dbReference type="Proteomes" id="UP000075714">
    <property type="component" value="Unassembled WGS sequence"/>
</dbReference>
<evidence type="ECO:0000313" key="16">
    <source>
        <dbReference type="Proteomes" id="UP000075714"/>
    </source>
</evidence>
<dbReference type="InterPro" id="IPR027417">
    <property type="entry name" value="P-loop_NTPase"/>
</dbReference>